<feature type="transmembrane region" description="Helical" evidence="1">
    <location>
        <begin position="95"/>
        <end position="118"/>
    </location>
</feature>
<proteinExistence type="predicted"/>
<dbReference type="OrthoDB" id="2796825at2759"/>
<organism evidence="2 3">
    <name type="scientific">Obba rivulosa</name>
    <dbReference type="NCBI Taxonomy" id="1052685"/>
    <lineage>
        <taxon>Eukaryota</taxon>
        <taxon>Fungi</taxon>
        <taxon>Dikarya</taxon>
        <taxon>Basidiomycota</taxon>
        <taxon>Agaricomycotina</taxon>
        <taxon>Agaricomycetes</taxon>
        <taxon>Polyporales</taxon>
        <taxon>Gelatoporiaceae</taxon>
        <taxon>Obba</taxon>
    </lineage>
</organism>
<evidence type="ECO:0000256" key="1">
    <source>
        <dbReference type="SAM" id="Phobius"/>
    </source>
</evidence>
<gene>
    <name evidence="2" type="ORF">OBBRIDRAFT_739746</name>
</gene>
<evidence type="ECO:0000313" key="2">
    <source>
        <dbReference type="EMBL" id="OCH85522.1"/>
    </source>
</evidence>
<keyword evidence="3" id="KW-1185">Reference proteome</keyword>
<feature type="transmembrane region" description="Helical" evidence="1">
    <location>
        <begin position="130"/>
        <end position="150"/>
    </location>
</feature>
<name>A0A8E2ART7_9APHY</name>
<evidence type="ECO:0000313" key="3">
    <source>
        <dbReference type="Proteomes" id="UP000250043"/>
    </source>
</evidence>
<keyword evidence="1" id="KW-0812">Transmembrane</keyword>
<feature type="transmembrane region" description="Helical" evidence="1">
    <location>
        <begin position="241"/>
        <end position="260"/>
    </location>
</feature>
<accession>A0A8E2ART7</accession>
<reference evidence="2 3" key="1">
    <citation type="submission" date="2016-07" db="EMBL/GenBank/DDBJ databases">
        <title>Draft genome of the white-rot fungus Obba rivulosa 3A-2.</title>
        <authorList>
            <consortium name="DOE Joint Genome Institute"/>
            <person name="Miettinen O."/>
            <person name="Riley R."/>
            <person name="Acob R."/>
            <person name="Barry K."/>
            <person name="Cullen D."/>
            <person name="De Vries R."/>
            <person name="Hainaut M."/>
            <person name="Hatakka A."/>
            <person name="Henrissat B."/>
            <person name="Hilden K."/>
            <person name="Kuo R."/>
            <person name="Labutti K."/>
            <person name="Lipzen A."/>
            <person name="Makela M.R."/>
            <person name="Sandor L."/>
            <person name="Spatafora J.W."/>
            <person name="Grigoriev I.V."/>
            <person name="Hibbett D.S."/>
        </authorList>
    </citation>
    <scope>NUCLEOTIDE SEQUENCE [LARGE SCALE GENOMIC DNA]</scope>
    <source>
        <strain evidence="2 3">3A-2</strain>
    </source>
</reference>
<protein>
    <submittedName>
        <fullName evidence="2">Uncharacterized protein</fullName>
    </submittedName>
</protein>
<keyword evidence="1" id="KW-0472">Membrane</keyword>
<feature type="transmembrane region" description="Helical" evidence="1">
    <location>
        <begin position="6"/>
        <end position="28"/>
    </location>
</feature>
<feature type="transmembrane region" description="Helical" evidence="1">
    <location>
        <begin position="49"/>
        <end position="66"/>
    </location>
</feature>
<dbReference type="Proteomes" id="UP000250043">
    <property type="component" value="Unassembled WGS sequence"/>
</dbReference>
<dbReference type="EMBL" id="KV722578">
    <property type="protein sequence ID" value="OCH85522.1"/>
    <property type="molecule type" value="Genomic_DNA"/>
</dbReference>
<sequence length="323" mass="35199">MSSLFQNCYYIGISVNAILYGVELVLYFQTMSLLLKRDRRRMSKSDKFFAYYSTALLVLITIYMSTEAVFGEEMWIVHASDPGGPAAYFEMNASIWYQTWGTASGVVLNWLNDGLMIYRCFVIWNNYRIVVIPGIIYVATWGLGILEIWASGSPGANFFAGNAARIVLAYFSTTVGLNVLTTTLICVRILAQARRVQELLGSGGGHAYTNATALIVESALPYSLGGIAAIVSMGLNSDTSVLMGSFYIMFACISPQLLILRVLSGRVWTRGTTTTLPAFAAAPASIGLTGSQTTQGVADSGVALEDFSKDRILVSTTHESKYF</sequence>
<keyword evidence="1" id="KW-1133">Transmembrane helix</keyword>
<feature type="transmembrane region" description="Helical" evidence="1">
    <location>
        <begin position="170"/>
        <end position="191"/>
    </location>
</feature>
<dbReference type="AlphaFoldDB" id="A0A8E2ART7"/>
<feature type="transmembrane region" description="Helical" evidence="1">
    <location>
        <begin position="212"/>
        <end position="235"/>
    </location>
</feature>